<dbReference type="Proteomes" id="UP000235392">
    <property type="component" value="Unassembled WGS sequence"/>
</dbReference>
<evidence type="ECO:0000313" key="1">
    <source>
        <dbReference type="EMBL" id="PLW32119.1"/>
    </source>
</evidence>
<organism evidence="1 2">
    <name type="scientific">Puccinia coronata f. sp. avenae</name>
    <dbReference type="NCBI Taxonomy" id="200324"/>
    <lineage>
        <taxon>Eukaryota</taxon>
        <taxon>Fungi</taxon>
        <taxon>Dikarya</taxon>
        <taxon>Basidiomycota</taxon>
        <taxon>Pucciniomycotina</taxon>
        <taxon>Pucciniomycetes</taxon>
        <taxon>Pucciniales</taxon>
        <taxon>Pucciniaceae</taxon>
        <taxon>Puccinia</taxon>
    </lineage>
</organism>
<dbReference type="AlphaFoldDB" id="A0A2N5U2Z0"/>
<proteinExistence type="predicted"/>
<reference evidence="1 2" key="1">
    <citation type="submission" date="2017-11" db="EMBL/GenBank/DDBJ databases">
        <title>De novo assembly and phasing of dikaryotic genomes from two isolates of Puccinia coronata f. sp. avenae, the causal agent of oat crown rust.</title>
        <authorList>
            <person name="Miller M.E."/>
            <person name="Zhang Y."/>
            <person name="Omidvar V."/>
            <person name="Sperschneider J."/>
            <person name="Schwessinger B."/>
            <person name="Raley C."/>
            <person name="Palmer J.M."/>
            <person name="Garnica D."/>
            <person name="Upadhyaya N."/>
            <person name="Rathjen J."/>
            <person name="Taylor J.M."/>
            <person name="Park R.F."/>
            <person name="Dodds P.N."/>
            <person name="Hirsch C.D."/>
            <person name="Kianian S.F."/>
            <person name="Figueroa M."/>
        </authorList>
    </citation>
    <scope>NUCLEOTIDE SEQUENCE [LARGE SCALE GENOMIC DNA]</scope>
    <source>
        <strain evidence="1">12SD80</strain>
    </source>
</reference>
<accession>A0A2N5U2Z0</accession>
<dbReference type="EMBL" id="PGCI01000251">
    <property type="protein sequence ID" value="PLW32119.1"/>
    <property type="molecule type" value="Genomic_DNA"/>
</dbReference>
<name>A0A2N5U2Z0_9BASI</name>
<protein>
    <recommendedName>
        <fullName evidence="3">Reverse transcriptase Ty1/copia-type domain-containing protein</fullName>
    </recommendedName>
</protein>
<evidence type="ECO:0008006" key="3">
    <source>
        <dbReference type="Google" id="ProtNLM"/>
    </source>
</evidence>
<comment type="caution">
    <text evidence="1">The sequence shown here is derived from an EMBL/GenBank/DDBJ whole genome shotgun (WGS) entry which is preliminary data.</text>
</comment>
<gene>
    <name evidence="1" type="ORF">PCASD_22897</name>
</gene>
<sequence>MINKRFKIKELGSAKHLLGMKVTQLDSCVLLTQTQYIEDTLTKYGCQDLFFF</sequence>
<evidence type="ECO:0000313" key="2">
    <source>
        <dbReference type="Proteomes" id="UP000235392"/>
    </source>
</evidence>